<name>A0A0G0PQJ1_9BACT</name>
<dbReference type="EMBL" id="LBXL01000012">
    <property type="protein sequence ID" value="KKR30163.1"/>
    <property type="molecule type" value="Genomic_DNA"/>
</dbReference>
<comment type="caution">
    <text evidence="2">The sequence shown here is derived from an EMBL/GenBank/DDBJ whole genome shotgun (WGS) entry which is preliminary data.</text>
</comment>
<gene>
    <name evidence="2" type="ORF">UT61_C0012G0033</name>
</gene>
<feature type="non-terminal residue" evidence="2">
    <location>
        <position position="1"/>
    </location>
</feature>
<accession>A0A0G0PQJ1</accession>
<dbReference type="SUPFAM" id="SSF48019">
    <property type="entry name" value="post-AAA+ oligomerization domain-like"/>
    <property type="match status" value="1"/>
</dbReference>
<dbReference type="InterPro" id="IPR021886">
    <property type="entry name" value="MgsA_C"/>
</dbReference>
<protein>
    <submittedName>
        <fullName evidence="2">Recombination protein MgsA</fullName>
    </submittedName>
</protein>
<evidence type="ECO:0000259" key="1">
    <source>
        <dbReference type="Pfam" id="PF12002"/>
    </source>
</evidence>
<feature type="domain" description="MgsA AAA+ ATPase C-terminal" evidence="1">
    <location>
        <begin position="1"/>
        <end position="54"/>
    </location>
</feature>
<dbReference type="Gene3D" id="1.10.3710.10">
    <property type="entry name" value="DNA polymerase III clamp loader subunits, C-terminal domain"/>
    <property type="match status" value="1"/>
</dbReference>
<proteinExistence type="predicted"/>
<organism evidence="2 3">
    <name type="scientific">Candidatus Woesebacteria bacterium GW2011_GWA1_39_8</name>
    <dbReference type="NCBI Taxonomy" id="1618552"/>
    <lineage>
        <taxon>Bacteria</taxon>
        <taxon>Candidatus Woeseibacteriota</taxon>
    </lineage>
</organism>
<dbReference type="InterPro" id="IPR008921">
    <property type="entry name" value="DNA_pol3_clamp-load_cplx_C"/>
</dbReference>
<reference evidence="2 3" key="1">
    <citation type="journal article" date="2015" name="Nature">
        <title>rRNA introns, odd ribosomes, and small enigmatic genomes across a large radiation of phyla.</title>
        <authorList>
            <person name="Brown C.T."/>
            <person name="Hug L.A."/>
            <person name="Thomas B.C."/>
            <person name="Sharon I."/>
            <person name="Castelle C.J."/>
            <person name="Singh A."/>
            <person name="Wilkins M.J."/>
            <person name="Williams K.H."/>
            <person name="Banfield J.F."/>
        </authorList>
    </citation>
    <scope>NUCLEOTIDE SEQUENCE [LARGE SCALE GENOMIC DNA]</scope>
</reference>
<dbReference type="GO" id="GO:0003677">
    <property type="term" value="F:DNA binding"/>
    <property type="evidence" value="ECO:0007669"/>
    <property type="project" value="InterPro"/>
</dbReference>
<evidence type="ECO:0000313" key="3">
    <source>
        <dbReference type="Proteomes" id="UP000034793"/>
    </source>
</evidence>
<dbReference type="Pfam" id="PF12002">
    <property type="entry name" value="MgsA_C"/>
    <property type="match status" value="1"/>
</dbReference>
<dbReference type="Proteomes" id="UP000034793">
    <property type="component" value="Unassembled WGS sequence"/>
</dbReference>
<dbReference type="AlphaFoldDB" id="A0A0G0PQJ1"/>
<evidence type="ECO:0000313" key="2">
    <source>
        <dbReference type="EMBL" id="KKR30163.1"/>
    </source>
</evidence>
<dbReference type="GO" id="GO:0006260">
    <property type="term" value="P:DNA replication"/>
    <property type="evidence" value="ECO:0007669"/>
    <property type="project" value="InterPro"/>
</dbReference>
<sequence length="56" mass="6596">EDVKKFGNLPTPFKIRNAPTKLMKDLGYGDGYEKYDTKSHLPDKLKNKNYYKKRSD</sequence>